<dbReference type="Pfam" id="PF22817">
    <property type="entry name" value="ApeP-like"/>
    <property type="match status" value="1"/>
</dbReference>
<comment type="caution">
    <text evidence="1">The sequence shown here is derived from an EMBL/GenBank/DDBJ whole genome shotgun (WGS) entry which is preliminary data.</text>
</comment>
<sequence>MLMVTRLLAIDETTVHTEFDVTDDCVFVKNNLLAEAGLIENAAQACTAIVGRSFFEKDDLTGESNELIGYLSAIKKIEIFDLPKTGATITTKATLNSRLDTGTLTICSMQCSTFNNDQLIVACTLNFLIHEV</sequence>
<dbReference type="OrthoDB" id="826697at2"/>
<evidence type="ECO:0008006" key="3">
    <source>
        <dbReference type="Google" id="ProtNLM"/>
    </source>
</evidence>
<dbReference type="Proteomes" id="UP000255317">
    <property type="component" value="Unassembled WGS sequence"/>
</dbReference>
<dbReference type="InterPro" id="IPR016776">
    <property type="entry name" value="ApeP-like_dehydratase"/>
</dbReference>
<dbReference type="AlphaFoldDB" id="A0A370QK44"/>
<dbReference type="Gene3D" id="3.10.129.10">
    <property type="entry name" value="Hotdog Thioesterase"/>
    <property type="match status" value="1"/>
</dbReference>
<proteinExistence type="predicted"/>
<accession>A0A370QK44</accession>
<keyword evidence="2" id="KW-1185">Reference proteome</keyword>
<protein>
    <recommendedName>
        <fullName evidence="3">Hotdog family 3-hydroxylacyl-ACP dehydratase</fullName>
    </recommendedName>
</protein>
<dbReference type="InterPro" id="IPR029069">
    <property type="entry name" value="HotDog_dom_sf"/>
</dbReference>
<dbReference type="SUPFAM" id="SSF54637">
    <property type="entry name" value="Thioesterase/thiol ester dehydrase-isomerase"/>
    <property type="match status" value="1"/>
</dbReference>
<evidence type="ECO:0000313" key="1">
    <source>
        <dbReference type="EMBL" id="RDK88734.1"/>
    </source>
</evidence>
<evidence type="ECO:0000313" key="2">
    <source>
        <dbReference type="Proteomes" id="UP000255317"/>
    </source>
</evidence>
<name>A0A370QK44_9FLAO</name>
<dbReference type="EMBL" id="QRAO01000001">
    <property type="protein sequence ID" value="RDK88734.1"/>
    <property type="molecule type" value="Genomic_DNA"/>
</dbReference>
<reference evidence="1 2" key="1">
    <citation type="submission" date="2018-07" db="EMBL/GenBank/DDBJ databases">
        <title>Genomic Encyclopedia of Type Strains, Phase IV (KMG-IV): sequencing the most valuable type-strain genomes for metagenomic binning, comparative biology and taxonomic classification.</title>
        <authorList>
            <person name="Goeker M."/>
        </authorList>
    </citation>
    <scope>NUCLEOTIDE SEQUENCE [LARGE SCALE GENOMIC DNA]</scope>
    <source>
        <strain evidence="1 2">DSM 101478</strain>
    </source>
</reference>
<gene>
    <name evidence="1" type="ORF">C8D94_101611</name>
</gene>
<organism evidence="1 2">
    <name type="scientific">Marinirhabdus gelatinilytica</name>
    <dbReference type="NCBI Taxonomy" id="1703343"/>
    <lineage>
        <taxon>Bacteria</taxon>
        <taxon>Pseudomonadati</taxon>
        <taxon>Bacteroidota</taxon>
        <taxon>Flavobacteriia</taxon>
        <taxon>Flavobacteriales</taxon>
        <taxon>Flavobacteriaceae</taxon>
    </lineage>
</organism>